<dbReference type="Proteomes" id="UP000244005">
    <property type="component" value="Chromosome Y"/>
</dbReference>
<dbReference type="PANTHER" id="PTHR46630">
    <property type="entry name" value="TETRATRICOPEPTIDE REPEAT PROTEIN 29"/>
    <property type="match status" value="1"/>
</dbReference>
<dbReference type="PANTHER" id="PTHR46630:SF1">
    <property type="entry name" value="TETRATRICOPEPTIDE REPEAT PROTEIN 29"/>
    <property type="match status" value="1"/>
</dbReference>
<evidence type="ECO:0000256" key="5">
    <source>
        <dbReference type="ARBA" id="ARBA00040665"/>
    </source>
</evidence>
<accession>A0A2R6VX40</accession>
<evidence type="ECO:0000256" key="1">
    <source>
        <dbReference type="ARBA" id="ARBA00004496"/>
    </source>
</evidence>
<protein>
    <recommendedName>
        <fullName evidence="5">Tetratricopeptide repeat protein 29</fullName>
    </recommendedName>
</protein>
<keyword evidence="2" id="KW-0963">Cytoplasm</keyword>
<keyword evidence="7" id="KW-1185">Reference proteome</keyword>
<dbReference type="Gene3D" id="1.25.40.10">
    <property type="entry name" value="Tetratricopeptide repeat domain"/>
    <property type="match status" value="1"/>
</dbReference>
<dbReference type="OrthoDB" id="1928615at2759"/>
<evidence type="ECO:0000313" key="6">
    <source>
        <dbReference type="EMBL" id="PTQ26168.1"/>
    </source>
</evidence>
<dbReference type="Pfam" id="PF13424">
    <property type="entry name" value="TPR_12"/>
    <property type="match status" value="1"/>
</dbReference>
<evidence type="ECO:0000256" key="2">
    <source>
        <dbReference type="ARBA" id="ARBA00022490"/>
    </source>
</evidence>
<evidence type="ECO:0000256" key="4">
    <source>
        <dbReference type="ARBA" id="ARBA00022803"/>
    </source>
</evidence>
<gene>
    <name evidence="6" type="ORF">MARPO_YA0034</name>
</gene>
<dbReference type="AlphaFoldDB" id="A0A2R6VX40"/>
<dbReference type="InterPro" id="IPR051476">
    <property type="entry name" value="Bac_ResReg_Asp_Phosphatase"/>
</dbReference>
<name>A0A2R6VX40_MARPO</name>
<evidence type="ECO:0000256" key="3">
    <source>
        <dbReference type="ARBA" id="ARBA00022737"/>
    </source>
</evidence>
<sequence length="99" mass="10951">MVGESKAHTALAQIFESLGQVKEAIDHLEALLDVAKLMDRTTEARAYCRLGMIYAQHSQLDYAATYFERYYTTAWAMKDAKMLASAAINLGLTTCALPS</sequence>
<comment type="subcellular location">
    <subcellularLocation>
        <location evidence="1">Cytoplasm</location>
    </subcellularLocation>
</comment>
<evidence type="ECO:0000313" key="7">
    <source>
        <dbReference type="Proteomes" id="UP000244005"/>
    </source>
</evidence>
<dbReference type="InterPro" id="IPR011990">
    <property type="entry name" value="TPR-like_helical_dom_sf"/>
</dbReference>
<keyword evidence="3" id="KW-0677">Repeat</keyword>
<organism evidence="6 7">
    <name type="scientific">Marchantia polymorpha</name>
    <name type="common">Common liverwort</name>
    <name type="synonym">Marchantia aquatica</name>
    <dbReference type="NCBI Taxonomy" id="3197"/>
    <lineage>
        <taxon>Eukaryota</taxon>
        <taxon>Viridiplantae</taxon>
        <taxon>Streptophyta</taxon>
        <taxon>Embryophyta</taxon>
        <taxon>Marchantiophyta</taxon>
        <taxon>Marchantiopsida</taxon>
        <taxon>Marchantiidae</taxon>
        <taxon>Marchantiales</taxon>
        <taxon>Marchantiaceae</taxon>
        <taxon>Marchantia</taxon>
    </lineage>
</organism>
<dbReference type="SUPFAM" id="SSF48452">
    <property type="entry name" value="TPR-like"/>
    <property type="match status" value="1"/>
</dbReference>
<keyword evidence="4" id="KW-0802">TPR repeat</keyword>
<dbReference type="Gramene" id="MpVg00830.1">
    <property type="protein sequence ID" value="MpVg00830.1.cds"/>
    <property type="gene ID" value="MpVg00830"/>
</dbReference>
<proteinExistence type="predicted"/>
<reference evidence="7" key="1">
    <citation type="journal article" date="2017" name="Cell">
        <title>Insights into land plant evolution garnered from the Marchantia polymorpha genome.</title>
        <authorList>
            <person name="Bowman J.L."/>
            <person name="Kohchi T."/>
            <person name="Yamato K.T."/>
            <person name="Jenkins J."/>
            <person name="Shu S."/>
            <person name="Ishizaki K."/>
            <person name="Yamaoka S."/>
            <person name="Nishihama R."/>
            <person name="Nakamura Y."/>
            <person name="Berger F."/>
            <person name="Adam C."/>
            <person name="Aki S.S."/>
            <person name="Althoff F."/>
            <person name="Araki T."/>
            <person name="Arteaga-Vazquez M.A."/>
            <person name="Balasubrmanian S."/>
            <person name="Barry K."/>
            <person name="Bauer D."/>
            <person name="Boehm C.R."/>
            <person name="Briginshaw L."/>
            <person name="Caballero-Perez J."/>
            <person name="Catarino B."/>
            <person name="Chen F."/>
            <person name="Chiyoda S."/>
            <person name="Chovatia M."/>
            <person name="Davies K.M."/>
            <person name="Delmans M."/>
            <person name="Demura T."/>
            <person name="Dierschke T."/>
            <person name="Dolan L."/>
            <person name="Dorantes-Acosta A.E."/>
            <person name="Eklund D.M."/>
            <person name="Florent S.N."/>
            <person name="Flores-Sandoval E."/>
            <person name="Fujiyama A."/>
            <person name="Fukuzawa H."/>
            <person name="Galik B."/>
            <person name="Grimanelli D."/>
            <person name="Grimwood J."/>
            <person name="Grossniklaus U."/>
            <person name="Hamada T."/>
            <person name="Haseloff J."/>
            <person name="Hetherington A.J."/>
            <person name="Higo A."/>
            <person name="Hirakawa Y."/>
            <person name="Hundley H.N."/>
            <person name="Ikeda Y."/>
            <person name="Inoue K."/>
            <person name="Inoue S.I."/>
            <person name="Ishida S."/>
            <person name="Jia Q."/>
            <person name="Kakita M."/>
            <person name="Kanazawa T."/>
            <person name="Kawai Y."/>
            <person name="Kawashima T."/>
            <person name="Kennedy M."/>
            <person name="Kinose K."/>
            <person name="Kinoshita T."/>
            <person name="Kohara Y."/>
            <person name="Koide E."/>
            <person name="Komatsu K."/>
            <person name="Kopischke S."/>
            <person name="Kubo M."/>
            <person name="Kyozuka J."/>
            <person name="Lagercrantz U."/>
            <person name="Lin S.S."/>
            <person name="Lindquist E."/>
            <person name="Lipzen A.M."/>
            <person name="Lu C.W."/>
            <person name="De Luna E."/>
            <person name="Martienssen R.A."/>
            <person name="Minamino N."/>
            <person name="Mizutani M."/>
            <person name="Mizutani M."/>
            <person name="Mochizuki N."/>
            <person name="Monte I."/>
            <person name="Mosher R."/>
            <person name="Nagasaki H."/>
            <person name="Nakagami H."/>
            <person name="Naramoto S."/>
            <person name="Nishitani K."/>
            <person name="Ohtani M."/>
            <person name="Okamoto T."/>
            <person name="Okumura M."/>
            <person name="Phillips J."/>
            <person name="Pollak B."/>
            <person name="Reinders A."/>
            <person name="Rovekamp M."/>
            <person name="Sano R."/>
            <person name="Sawa S."/>
            <person name="Schmid M.W."/>
            <person name="Shirakawa M."/>
            <person name="Solano R."/>
            <person name="Spunde A."/>
            <person name="Suetsugu N."/>
            <person name="Sugano S."/>
            <person name="Sugiyama A."/>
            <person name="Sun R."/>
            <person name="Suzuki Y."/>
            <person name="Takenaka M."/>
            <person name="Takezawa D."/>
            <person name="Tomogane H."/>
            <person name="Tsuzuki M."/>
            <person name="Ueda T."/>
            <person name="Umeda M."/>
            <person name="Ward J.M."/>
            <person name="Watanabe Y."/>
            <person name="Yazaki K."/>
            <person name="Yokoyama R."/>
            <person name="Yoshitake Y."/>
            <person name="Yotsui I."/>
            <person name="Zachgo S."/>
            <person name="Schmutz J."/>
        </authorList>
    </citation>
    <scope>NUCLEOTIDE SEQUENCE [LARGE SCALE GENOMIC DNA]</scope>
    <source>
        <strain evidence="7">Tak-1</strain>
    </source>
</reference>
<dbReference type="GO" id="GO:0005737">
    <property type="term" value="C:cytoplasm"/>
    <property type="evidence" value="ECO:0007669"/>
    <property type="project" value="UniProtKB-SubCell"/>
</dbReference>
<dbReference type="EMBL" id="KZ772944">
    <property type="protein sequence ID" value="PTQ26168.1"/>
    <property type="molecule type" value="Genomic_DNA"/>
</dbReference>